<gene>
    <name evidence="9" type="ORF">SAE02_05100</name>
</gene>
<dbReference type="PROSITE" id="PS50928">
    <property type="entry name" value="ABC_TM1"/>
    <property type="match status" value="1"/>
</dbReference>
<dbReference type="Pfam" id="PF00528">
    <property type="entry name" value="BPD_transp_1"/>
    <property type="match status" value="1"/>
</dbReference>
<dbReference type="GO" id="GO:0071916">
    <property type="term" value="F:dipeptide transmembrane transporter activity"/>
    <property type="evidence" value="ECO:0007669"/>
    <property type="project" value="TreeGrafter"/>
</dbReference>
<feature type="transmembrane region" description="Helical" evidence="7">
    <location>
        <begin position="199"/>
        <end position="219"/>
    </location>
</feature>
<feature type="transmembrane region" description="Helical" evidence="7">
    <location>
        <begin position="133"/>
        <end position="158"/>
    </location>
</feature>
<protein>
    <submittedName>
        <fullName evidence="9">ABC transporter permease</fullName>
    </submittedName>
</protein>
<dbReference type="Gene3D" id="1.10.3720.10">
    <property type="entry name" value="MetI-like"/>
    <property type="match status" value="1"/>
</dbReference>
<feature type="transmembrane region" description="Helical" evidence="7">
    <location>
        <begin position="257"/>
        <end position="279"/>
    </location>
</feature>
<evidence type="ECO:0000256" key="1">
    <source>
        <dbReference type="ARBA" id="ARBA00004651"/>
    </source>
</evidence>
<evidence type="ECO:0000256" key="6">
    <source>
        <dbReference type="ARBA" id="ARBA00023136"/>
    </source>
</evidence>
<comment type="similarity">
    <text evidence="7">Belongs to the binding-protein-dependent transport system permease family.</text>
</comment>
<name>A0A512DIT0_9PROT</name>
<keyword evidence="2 7" id="KW-0813">Transport</keyword>
<evidence type="ECO:0000256" key="4">
    <source>
        <dbReference type="ARBA" id="ARBA00022692"/>
    </source>
</evidence>
<dbReference type="PANTHER" id="PTHR43163">
    <property type="entry name" value="DIPEPTIDE TRANSPORT SYSTEM PERMEASE PROTEIN DPPB-RELATED"/>
    <property type="match status" value="1"/>
</dbReference>
<reference evidence="9 10" key="1">
    <citation type="submission" date="2019-07" db="EMBL/GenBank/DDBJ databases">
        <title>Whole genome shotgun sequence of Skermanella aerolata NBRC 106429.</title>
        <authorList>
            <person name="Hosoyama A."/>
            <person name="Uohara A."/>
            <person name="Ohji S."/>
            <person name="Ichikawa N."/>
        </authorList>
    </citation>
    <scope>NUCLEOTIDE SEQUENCE [LARGE SCALE GENOMIC DNA]</scope>
    <source>
        <strain evidence="9 10">NBRC 106429</strain>
    </source>
</reference>
<comment type="subcellular location">
    <subcellularLocation>
        <location evidence="1 7">Cell membrane</location>
        <topology evidence="1 7">Multi-pass membrane protein</topology>
    </subcellularLocation>
</comment>
<comment type="caution">
    <text evidence="9">The sequence shown here is derived from an EMBL/GenBank/DDBJ whole genome shotgun (WGS) entry which is preliminary data.</text>
</comment>
<dbReference type="OrthoDB" id="7834831at2"/>
<feature type="transmembrane region" description="Helical" evidence="7">
    <location>
        <begin position="100"/>
        <end position="121"/>
    </location>
</feature>
<dbReference type="InterPro" id="IPR045621">
    <property type="entry name" value="BPD_transp_1_N"/>
</dbReference>
<feature type="transmembrane region" description="Helical" evidence="7">
    <location>
        <begin position="307"/>
        <end position="329"/>
    </location>
</feature>
<organism evidence="9 10">
    <name type="scientific">Skermanella aerolata</name>
    <dbReference type="NCBI Taxonomy" id="393310"/>
    <lineage>
        <taxon>Bacteria</taxon>
        <taxon>Pseudomonadati</taxon>
        <taxon>Pseudomonadota</taxon>
        <taxon>Alphaproteobacteria</taxon>
        <taxon>Rhodospirillales</taxon>
        <taxon>Azospirillaceae</taxon>
        <taxon>Skermanella</taxon>
    </lineage>
</organism>
<evidence type="ECO:0000256" key="3">
    <source>
        <dbReference type="ARBA" id="ARBA00022475"/>
    </source>
</evidence>
<dbReference type="SUPFAM" id="SSF161098">
    <property type="entry name" value="MetI-like"/>
    <property type="match status" value="1"/>
</dbReference>
<dbReference type="InterPro" id="IPR035906">
    <property type="entry name" value="MetI-like_sf"/>
</dbReference>
<evidence type="ECO:0000256" key="7">
    <source>
        <dbReference type="RuleBase" id="RU363032"/>
    </source>
</evidence>
<evidence type="ECO:0000259" key="8">
    <source>
        <dbReference type="PROSITE" id="PS50928"/>
    </source>
</evidence>
<dbReference type="AlphaFoldDB" id="A0A512DIT0"/>
<keyword evidence="6 7" id="KW-0472">Membrane</keyword>
<feature type="domain" description="ABC transmembrane type-1" evidence="8">
    <location>
        <begin position="94"/>
        <end position="326"/>
    </location>
</feature>
<dbReference type="GO" id="GO:0005886">
    <property type="term" value="C:plasma membrane"/>
    <property type="evidence" value="ECO:0007669"/>
    <property type="project" value="UniProtKB-SubCell"/>
</dbReference>
<evidence type="ECO:0000313" key="9">
    <source>
        <dbReference type="EMBL" id="GEO36362.1"/>
    </source>
</evidence>
<keyword evidence="3" id="KW-1003">Cell membrane</keyword>
<evidence type="ECO:0000313" key="10">
    <source>
        <dbReference type="Proteomes" id="UP000321523"/>
    </source>
</evidence>
<dbReference type="PANTHER" id="PTHR43163:SF6">
    <property type="entry name" value="DIPEPTIDE TRANSPORT SYSTEM PERMEASE PROTEIN DPPB-RELATED"/>
    <property type="match status" value="1"/>
</dbReference>
<accession>A0A512DIT0</accession>
<evidence type="ECO:0000256" key="5">
    <source>
        <dbReference type="ARBA" id="ARBA00022989"/>
    </source>
</evidence>
<keyword evidence="4 7" id="KW-0812">Transmembrane</keyword>
<dbReference type="InterPro" id="IPR000515">
    <property type="entry name" value="MetI-like"/>
</dbReference>
<dbReference type="EMBL" id="BJYZ01000002">
    <property type="protein sequence ID" value="GEO36362.1"/>
    <property type="molecule type" value="Genomic_DNA"/>
</dbReference>
<evidence type="ECO:0000256" key="2">
    <source>
        <dbReference type="ARBA" id="ARBA00022448"/>
    </source>
</evidence>
<proteinExistence type="inferred from homology"/>
<dbReference type="Proteomes" id="UP000321523">
    <property type="component" value="Unassembled WGS sequence"/>
</dbReference>
<keyword evidence="5 7" id="KW-1133">Transmembrane helix</keyword>
<sequence>MNFVWKRLLATLPSLAGVVVLTFLLSHALPGDPAAYFAGPAADANSIAEIREKLGLDRPLVEQFFYYVADLLRGNLGKSLTTGQPVLTDLVDRLPASLELSAYALVFAIGCAIPMGVLAAIRLDRPADHACRVIVTVCAAFPTFFIGLLLVYVFYFLLGWAPEPLGRLNEILYTAPPRVTGAYTIDALIAGDGEVFRAALAQLVLPAISLGLFALAPLARITRAAMLESLSSDFVRTAHASGLPTSKVLFTYAFRNSLLPISSVLGMVFSFLLGSNVLIEQVFGWQGVGAYAVSAVLASDYAAVQGFVLMMALLYILLNLLVDVLATLIDPRVRFEG</sequence>
<dbReference type="Pfam" id="PF19300">
    <property type="entry name" value="BPD_transp_1_N"/>
    <property type="match status" value="1"/>
</dbReference>
<keyword evidence="10" id="KW-1185">Reference proteome</keyword>